<protein>
    <submittedName>
        <fullName evidence="1">Uncharacterized protein</fullName>
    </submittedName>
</protein>
<dbReference type="Proteomes" id="UP000016481">
    <property type="component" value="Unassembled WGS sequence"/>
</dbReference>
<dbReference type="HOGENOM" id="CLU_3039501_0_0_11"/>
<proteinExistence type="predicted"/>
<dbReference type="AlphaFoldDB" id="U1PZ87"/>
<gene>
    <name evidence="1" type="ORF">HMPREF1978_01184</name>
</gene>
<comment type="caution">
    <text evidence="1">The sequence shown here is derived from an EMBL/GenBank/DDBJ whole genome shotgun (WGS) entry which is preliminary data.</text>
</comment>
<evidence type="ECO:0000313" key="1">
    <source>
        <dbReference type="EMBL" id="ERH15344.1"/>
    </source>
</evidence>
<name>U1PZ87_9ACTO</name>
<dbReference type="EMBL" id="AWSC01000045">
    <property type="protein sequence ID" value="ERH15344.1"/>
    <property type="molecule type" value="Genomic_DNA"/>
</dbReference>
<organism evidence="1 2">
    <name type="scientific">Actinomyces graevenitzii F0530</name>
    <dbReference type="NCBI Taxonomy" id="1321817"/>
    <lineage>
        <taxon>Bacteria</taxon>
        <taxon>Bacillati</taxon>
        <taxon>Actinomycetota</taxon>
        <taxon>Actinomycetes</taxon>
        <taxon>Actinomycetales</taxon>
        <taxon>Actinomycetaceae</taxon>
        <taxon>Actinomyces</taxon>
    </lineage>
</organism>
<sequence length="54" mass="6069">MHDDPQCYGTALKRRSIERALRCKGTLNLDVVDNWFSHTHAGKPLPPGGTNYET</sequence>
<reference evidence="1 2" key="1">
    <citation type="submission" date="2013-08" db="EMBL/GenBank/DDBJ databases">
        <authorList>
            <person name="Weinstock G."/>
            <person name="Sodergren E."/>
            <person name="Wylie T."/>
            <person name="Fulton L."/>
            <person name="Fulton R."/>
            <person name="Fronick C."/>
            <person name="O'Laughlin M."/>
            <person name="Godfrey J."/>
            <person name="Miner T."/>
            <person name="Herter B."/>
            <person name="Appelbaum E."/>
            <person name="Cordes M."/>
            <person name="Lek S."/>
            <person name="Wollam A."/>
            <person name="Pepin K.H."/>
            <person name="Palsikar V.B."/>
            <person name="Mitreva M."/>
            <person name="Wilson R.K."/>
        </authorList>
    </citation>
    <scope>NUCLEOTIDE SEQUENCE [LARGE SCALE GENOMIC DNA]</scope>
    <source>
        <strain evidence="1 2">F0530</strain>
    </source>
</reference>
<evidence type="ECO:0000313" key="2">
    <source>
        <dbReference type="Proteomes" id="UP000016481"/>
    </source>
</evidence>
<accession>U1PZ87</accession>